<dbReference type="EMBL" id="AWTV01000004">
    <property type="protein sequence ID" value="KIH94634.1"/>
    <property type="molecule type" value="Genomic_DNA"/>
</dbReference>
<dbReference type="Proteomes" id="UP000031575">
    <property type="component" value="Unassembled WGS sequence"/>
</dbReference>
<protein>
    <recommendedName>
        <fullName evidence="11">Nuclease S1</fullName>
    </recommendedName>
</protein>
<dbReference type="GO" id="GO:0046872">
    <property type="term" value="F:metal ion binding"/>
    <property type="evidence" value="ECO:0007669"/>
    <property type="project" value="UniProtKB-KW"/>
</dbReference>
<dbReference type="InterPro" id="IPR003154">
    <property type="entry name" value="S1/P1nuclease"/>
</dbReference>
<evidence type="ECO:0000256" key="4">
    <source>
        <dbReference type="ARBA" id="ARBA00022759"/>
    </source>
</evidence>
<evidence type="ECO:0000256" key="5">
    <source>
        <dbReference type="ARBA" id="ARBA00022801"/>
    </source>
</evidence>
<dbReference type="RefSeq" id="XP_040622644.1">
    <property type="nucleotide sequence ID" value="XM_040764280.1"/>
</dbReference>
<dbReference type="Gene3D" id="1.10.575.10">
    <property type="entry name" value="P1 Nuclease"/>
    <property type="match status" value="1"/>
</dbReference>
<keyword evidence="3" id="KW-0479">Metal-binding</keyword>
<keyword evidence="4" id="KW-0255">Endonuclease</keyword>
<keyword evidence="7" id="KW-0325">Glycoprotein</keyword>
<dbReference type="GO" id="GO:0004519">
    <property type="term" value="F:endonuclease activity"/>
    <property type="evidence" value="ECO:0007669"/>
    <property type="project" value="UniProtKB-KW"/>
</dbReference>
<dbReference type="OrthoDB" id="441446at2759"/>
<evidence type="ECO:0000256" key="2">
    <source>
        <dbReference type="ARBA" id="ARBA00022722"/>
    </source>
</evidence>
<evidence type="ECO:0000256" key="6">
    <source>
        <dbReference type="ARBA" id="ARBA00023157"/>
    </source>
</evidence>
<feature type="chain" id="PRO_5002160435" description="Nuclease S1" evidence="8">
    <location>
        <begin position="20"/>
        <end position="299"/>
    </location>
</feature>
<dbReference type="GO" id="GO:0016788">
    <property type="term" value="F:hydrolase activity, acting on ester bonds"/>
    <property type="evidence" value="ECO:0007669"/>
    <property type="project" value="InterPro"/>
</dbReference>
<evidence type="ECO:0000256" key="8">
    <source>
        <dbReference type="SAM" id="SignalP"/>
    </source>
</evidence>
<dbReference type="GeneID" id="63679201"/>
<evidence type="ECO:0000313" key="9">
    <source>
        <dbReference type="EMBL" id="KIH94634.1"/>
    </source>
</evidence>
<organism evidence="9 10">
    <name type="scientific">Sporothrix brasiliensis 5110</name>
    <dbReference type="NCBI Taxonomy" id="1398154"/>
    <lineage>
        <taxon>Eukaryota</taxon>
        <taxon>Fungi</taxon>
        <taxon>Dikarya</taxon>
        <taxon>Ascomycota</taxon>
        <taxon>Pezizomycotina</taxon>
        <taxon>Sordariomycetes</taxon>
        <taxon>Sordariomycetidae</taxon>
        <taxon>Ophiostomatales</taxon>
        <taxon>Ophiostomataceae</taxon>
        <taxon>Sporothrix</taxon>
    </lineage>
</organism>
<proteinExistence type="inferred from homology"/>
<dbReference type="Pfam" id="PF02265">
    <property type="entry name" value="S1-P1_nuclease"/>
    <property type="match status" value="1"/>
</dbReference>
<dbReference type="PANTHER" id="PTHR33146">
    <property type="entry name" value="ENDONUCLEASE 4"/>
    <property type="match status" value="1"/>
</dbReference>
<evidence type="ECO:0000256" key="3">
    <source>
        <dbReference type="ARBA" id="ARBA00022723"/>
    </source>
</evidence>
<gene>
    <name evidence="9" type="ORF">SPBR_06018</name>
</gene>
<evidence type="ECO:0000313" key="10">
    <source>
        <dbReference type="Proteomes" id="UP000031575"/>
    </source>
</evidence>
<accession>A0A0C2F6T7</accession>
<name>A0A0C2F6T7_9PEZI</name>
<keyword evidence="6" id="KW-1015">Disulfide bond</keyword>
<dbReference type="VEuPathDB" id="FungiDB:SPBR_06018"/>
<dbReference type="AlphaFoldDB" id="A0A0C2F6T7"/>
<dbReference type="SUPFAM" id="SSF48537">
    <property type="entry name" value="Phospholipase C/P1 nuclease"/>
    <property type="match status" value="1"/>
</dbReference>
<dbReference type="GO" id="GO:0006308">
    <property type="term" value="P:DNA catabolic process"/>
    <property type="evidence" value="ECO:0007669"/>
    <property type="project" value="InterPro"/>
</dbReference>
<evidence type="ECO:0008006" key="11">
    <source>
        <dbReference type="Google" id="ProtNLM"/>
    </source>
</evidence>
<keyword evidence="2" id="KW-0540">Nuclease</keyword>
<feature type="signal peptide" evidence="8">
    <location>
        <begin position="1"/>
        <end position="19"/>
    </location>
</feature>
<dbReference type="InterPro" id="IPR008947">
    <property type="entry name" value="PLipase_C/P1_nuclease_dom_sf"/>
</dbReference>
<evidence type="ECO:0000256" key="7">
    <source>
        <dbReference type="ARBA" id="ARBA00023180"/>
    </source>
</evidence>
<dbReference type="CDD" id="cd11010">
    <property type="entry name" value="S1-P1_nuclease"/>
    <property type="match status" value="1"/>
</dbReference>
<dbReference type="PANTHER" id="PTHR33146:SF26">
    <property type="entry name" value="ENDONUCLEASE 4"/>
    <property type="match status" value="1"/>
</dbReference>
<comment type="caution">
    <text evidence="9">The sequence shown here is derived from an EMBL/GenBank/DDBJ whole genome shotgun (WGS) entry which is preliminary data.</text>
</comment>
<sequence length="299" mass="32730">MKFAVPLVACATVLPSVAAWGGFGHITIAYVASAFVKDETATYFQTLLRNESSDYLANVATWADSIRYTKWGRFTGPFHFIDAKDDPPSSCDVIMQRDCKKEGCVISALQNYTSRLIDADGQLPPWEHEQAAKFVVHFVGDLHQPLHTEDVAKGGNDIHVKFDNKFLNLHHVWDTSILEKLVGGVRGSPYGAARQFADQLVADIRGGKFVAESKNWLDGISLADTEGTVLTWARESNAYVCTHVLPQGPKAIVGQELGSSYYDDAAPVVEIQVARAGYRLAAWLDLLAAKISSSKVGEL</sequence>
<dbReference type="GO" id="GO:0003676">
    <property type="term" value="F:nucleic acid binding"/>
    <property type="evidence" value="ECO:0007669"/>
    <property type="project" value="InterPro"/>
</dbReference>
<reference evidence="9 10" key="1">
    <citation type="journal article" date="2014" name="BMC Genomics">
        <title>Comparative genomics of the major fungal agents of human and animal Sporotrichosis: Sporothrix schenckii and Sporothrix brasiliensis.</title>
        <authorList>
            <person name="Teixeira M.M."/>
            <person name="de Almeida L.G."/>
            <person name="Kubitschek-Barreira P."/>
            <person name="Alves F.L."/>
            <person name="Kioshima E.S."/>
            <person name="Abadio A.K."/>
            <person name="Fernandes L."/>
            <person name="Derengowski L.S."/>
            <person name="Ferreira K.S."/>
            <person name="Souza R.C."/>
            <person name="Ruiz J.C."/>
            <person name="de Andrade N.C."/>
            <person name="Paes H.C."/>
            <person name="Nicola A.M."/>
            <person name="Albuquerque P."/>
            <person name="Gerber A.L."/>
            <person name="Martins V.P."/>
            <person name="Peconick L.D."/>
            <person name="Neto A.V."/>
            <person name="Chaucanez C.B."/>
            <person name="Silva P.A."/>
            <person name="Cunha O.L."/>
            <person name="de Oliveira F.F."/>
            <person name="dos Santos T.C."/>
            <person name="Barros A.L."/>
            <person name="Soares M.A."/>
            <person name="de Oliveira L.M."/>
            <person name="Marini M.M."/>
            <person name="Villalobos-Duno H."/>
            <person name="Cunha M.M."/>
            <person name="de Hoog S."/>
            <person name="da Silveira J.F."/>
            <person name="Henrissat B."/>
            <person name="Nino-Vega G.A."/>
            <person name="Cisalpino P.S."/>
            <person name="Mora-Montes H.M."/>
            <person name="Almeida S.R."/>
            <person name="Stajich J.E."/>
            <person name="Lopes-Bezerra L.M."/>
            <person name="Vasconcelos A.T."/>
            <person name="Felipe M.S."/>
        </authorList>
    </citation>
    <scope>NUCLEOTIDE SEQUENCE [LARGE SCALE GENOMIC DNA]</scope>
    <source>
        <strain evidence="9 10">5110</strain>
    </source>
</reference>
<keyword evidence="5" id="KW-0378">Hydrolase</keyword>
<keyword evidence="8" id="KW-0732">Signal</keyword>
<evidence type="ECO:0000256" key="1">
    <source>
        <dbReference type="ARBA" id="ARBA00009547"/>
    </source>
</evidence>
<comment type="similarity">
    <text evidence="1">Belongs to the nuclease type I family.</text>
</comment>
<keyword evidence="10" id="KW-1185">Reference proteome</keyword>
<dbReference type="HOGENOM" id="CLU_044365_0_0_1"/>